<evidence type="ECO:0000256" key="7">
    <source>
        <dbReference type="ARBA" id="ARBA00023121"/>
    </source>
</evidence>
<gene>
    <name evidence="13" type="ORF">FSP39_014092</name>
</gene>
<dbReference type="SMART" id="SM00234">
    <property type="entry name" value="START"/>
    <property type="match status" value="1"/>
</dbReference>
<dbReference type="GO" id="GO:0008525">
    <property type="term" value="F:phosphatidylcholine transporter activity"/>
    <property type="evidence" value="ECO:0007669"/>
    <property type="project" value="TreeGrafter"/>
</dbReference>
<keyword evidence="2" id="KW-0813">Transport</keyword>
<dbReference type="GO" id="GO:0005829">
    <property type="term" value="C:cytosol"/>
    <property type="evidence" value="ECO:0007669"/>
    <property type="project" value="UniProtKB-ARBA"/>
</dbReference>
<feature type="domain" description="START" evidence="12">
    <location>
        <begin position="78"/>
        <end position="262"/>
    </location>
</feature>
<evidence type="ECO:0000256" key="3">
    <source>
        <dbReference type="ARBA" id="ARBA00022490"/>
    </source>
</evidence>
<dbReference type="AlphaFoldDB" id="A0AA88YSM2"/>
<evidence type="ECO:0000256" key="9">
    <source>
        <dbReference type="ARBA" id="ARBA00069061"/>
    </source>
</evidence>
<evidence type="ECO:0000256" key="11">
    <source>
        <dbReference type="ARBA" id="ARBA00079049"/>
    </source>
</evidence>
<dbReference type="PANTHER" id="PTHR19308">
    <property type="entry name" value="PHOSPHATIDYLCHOLINE TRANSFER PROTEIN"/>
    <property type="match status" value="1"/>
</dbReference>
<evidence type="ECO:0000256" key="1">
    <source>
        <dbReference type="ARBA" id="ARBA00004496"/>
    </source>
</evidence>
<evidence type="ECO:0000313" key="14">
    <source>
        <dbReference type="Proteomes" id="UP001186944"/>
    </source>
</evidence>
<dbReference type="InterPro" id="IPR051213">
    <property type="entry name" value="START_lipid_transfer"/>
</dbReference>
<evidence type="ECO:0000256" key="5">
    <source>
        <dbReference type="ARBA" id="ARBA00022990"/>
    </source>
</evidence>
<dbReference type="EMBL" id="VSWD01000003">
    <property type="protein sequence ID" value="KAK3106166.1"/>
    <property type="molecule type" value="Genomic_DNA"/>
</dbReference>
<evidence type="ECO:0000256" key="8">
    <source>
        <dbReference type="ARBA" id="ARBA00063535"/>
    </source>
</evidence>
<keyword evidence="6" id="KW-0445">Lipid transport</keyword>
<name>A0AA88YSM2_PINIB</name>
<evidence type="ECO:0000259" key="12">
    <source>
        <dbReference type="PROSITE" id="PS50848"/>
    </source>
</evidence>
<keyword evidence="14" id="KW-1185">Reference proteome</keyword>
<evidence type="ECO:0000256" key="4">
    <source>
        <dbReference type="ARBA" id="ARBA00022553"/>
    </source>
</evidence>
<comment type="subunit">
    <text evidence="8">Interacts with ACOT13/THEM2.</text>
</comment>
<dbReference type="InterPro" id="IPR023393">
    <property type="entry name" value="START-like_dom_sf"/>
</dbReference>
<dbReference type="PANTHER" id="PTHR19308:SF39">
    <property type="entry name" value="PHOSPHATIDYLCHOLINE TRANSFER PROTEIN"/>
    <property type="match status" value="1"/>
</dbReference>
<protein>
    <recommendedName>
        <fullName evidence="9">Phosphatidylcholine transfer protein</fullName>
    </recommendedName>
    <alternativeName>
        <fullName evidence="11">START domain-containing protein 2</fullName>
    </alternativeName>
    <alternativeName>
        <fullName evidence="10">StAR-related lipid transfer protein 2</fullName>
    </alternativeName>
</protein>
<keyword evidence="3" id="KW-0963">Cytoplasm</keyword>
<organism evidence="13 14">
    <name type="scientific">Pinctada imbricata</name>
    <name type="common">Atlantic pearl-oyster</name>
    <name type="synonym">Pinctada martensii</name>
    <dbReference type="NCBI Taxonomy" id="66713"/>
    <lineage>
        <taxon>Eukaryota</taxon>
        <taxon>Metazoa</taxon>
        <taxon>Spiralia</taxon>
        <taxon>Lophotrochozoa</taxon>
        <taxon>Mollusca</taxon>
        <taxon>Bivalvia</taxon>
        <taxon>Autobranchia</taxon>
        <taxon>Pteriomorphia</taxon>
        <taxon>Pterioida</taxon>
        <taxon>Pterioidea</taxon>
        <taxon>Pteriidae</taxon>
        <taxon>Pinctada</taxon>
    </lineage>
</organism>
<dbReference type="InterPro" id="IPR002913">
    <property type="entry name" value="START_lipid-bd_dom"/>
</dbReference>
<evidence type="ECO:0000256" key="6">
    <source>
        <dbReference type="ARBA" id="ARBA00023055"/>
    </source>
</evidence>
<dbReference type="SUPFAM" id="SSF55961">
    <property type="entry name" value="Bet v1-like"/>
    <property type="match status" value="1"/>
</dbReference>
<dbReference type="PROSITE" id="PS50848">
    <property type="entry name" value="START"/>
    <property type="match status" value="1"/>
</dbReference>
<dbReference type="Pfam" id="PF01852">
    <property type="entry name" value="START"/>
    <property type="match status" value="1"/>
</dbReference>
<keyword evidence="4" id="KW-0597">Phosphoprotein</keyword>
<evidence type="ECO:0000256" key="10">
    <source>
        <dbReference type="ARBA" id="ARBA00077188"/>
    </source>
</evidence>
<dbReference type="GO" id="GO:0031210">
    <property type="term" value="F:phosphatidylcholine binding"/>
    <property type="evidence" value="ECO:0007669"/>
    <property type="project" value="TreeGrafter"/>
</dbReference>
<reference evidence="13" key="1">
    <citation type="submission" date="2019-08" db="EMBL/GenBank/DDBJ databases">
        <title>The improved chromosome-level genome for the pearl oyster Pinctada fucata martensii using PacBio sequencing and Hi-C.</title>
        <authorList>
            <person name="Zheng Z."/>
        </authorList>
    </citation>
    <scope>NUCLEOTIDE SEQUENCE</scope>
    <source>
        <strain evidence="13">ZZ-2019</strain>
        <tissue evidence="13">Adductor muscle</tissue>
    </source>
</reference>
<dbReference type="Gene3D" id="3.30.530.20">
    <property type="match status" value="1"/>
</dbReference>
<keyword evidence="7" id="KW-0446">Lipid-binding</keyword>
<sequence>MYQTESLGNVFSSEISARPVLYSIHSLRQLRLKMRKKYTKLSVKRILSRSRLQLIMAISFPDSEYDQVCRELENPQVEGWEFFTESHGVTIYRLYNEESGLYQYKIYGTLSDVTPDVCAEVYMDLEYRKVWDSYVKELYEKDMDGQKVIYWNVNFPFPLWNRDYVYLRELREMEQYGKRIWAVLAKSIECSSFPEKSGVVRVDDYITYCALTTDGKGGSKAFMKYYDNPKGMIPKWLINWGAKTGVPQFLTTMQAACRGYPDYKKSKSVQKNV</sequence>
<accession>A0AA88YSM2</accession>
<evidence type="ECO:0000313" key="13">
    <source>
        <dbReference type="EMBL" id="KAK3106166.1"/>
    </source>
</evidence>
<comment type="caution">
    <text evidence="13">The sequence shown here is derived from an EMBL/GenBank/DDBJ whole genome shotgun (WGS) entry which is preliminary data.</text>
</comment>
<dbReference type="FunFam" id="3.30.530.20:FF:000017">
    <property type="entry name" value="Phosphatidylcholine transfer protein, putative"/>
    <property type="match status" value="1"/>
</dbReference>
<proteinExistence type="predicted"/>
<evidence type="ECO:0000256" key="2">
    <source>
        <dbReference type="ARBA" id="ARBA00022448"/>
    </source>
</evidence>
<comment type="subcellular location">
    <subcellularLocation>
        <location evidence="1">Cytoplasm</location>
    </subcellularLocation>
</comment>
<keyword evidence="5" id="KW-0007">Acetylation</keyword>
<dbReference type="Proteomes" id="UP001186944">
    <property type="component" value="Unassembled WGS sequence"/>
</dbReference>